<sequence>MVHAARPTRLHEPQQKPPSLEIPDSGPRPAAATAVLAAMPTREPELQQKTPLGIREQGPHSVAATSVPPGQQGSLHRNKSPAPRTQTWAPPPPQLPPKQQADQRAFNPTKAPTGTRDPGPPPPPPPPPSKQPAQPGSLHRNKCPAPETGDRGTPTTAVFFVQ</sequence>
<organism evidence="2 3">
    <name type="scientific">Galeopterus variegatus</name>
    <name type="common">Malayan flying lemur</name>
    <name type="synonym">Cynocephalus variegatus</name>
    <dbReference type="NCBI Taxonomy" id="482537"/>
    <lineage>
        <taxon>Eukaryota</taxon>
        <taxon>Metazoa</taxon>
        <taxon>Chordata</taxon>
        <taxon>Craniata</taxon>
        <taxon>Vertebrata</taxon>
        <taxon>Euteleostomi</taxon>
        <taxon>Mammalia</taxon>
        <taxon>Eutheria</taxon>
        <taxon>Euarchontoglires</taxon>
        <taxon>Dermoptera</taxon>
        <taxon>Cynocephalidae</taxon>
        <taxon>Galeopterus</taxon>
    </lineage>
</organism>
<accession>A0ABM0Q321</accession>
<keyword evidence="2" id="KW-1185">Reference proteome</keyword>
<evidence type="ECO:0000256" key="1">
    <source>
        <dbReference type="SAM" id="MobiDB-lite"/>
    </source>
</evidence>
<feature type="region of interest" description="Disordered" evidence="1">
    <location>
        <begin position="1"/>
        <end position="162"/>
    </location>
</feature>
<gene>
    <name evidence="3" type="primary">LOC103583137</name>
</gene>
<dbReference type="RefSeq" id="XP_008562762.1">
    <property type="nucleotide sequence ID" value="XM_008564540.1"/>
</dbReference>
<evidence type="ECO:0000313" key="3">
    <source>
        <dbReference type="RefSeq" id="XP_008562762.1"/>
    </source>
</evidence>
<feature type="non-terminal residue" evidence="3">
    <location>
        <position position="162"/>
    </location>
</feature>
<evidence type="ECO:0000313" key="2">
    <source>
        <dbReference type="Proteomes" id="UP000694923"/>
    </source>
</evidence>
<name>A0ABM0Q321_GALVR</name>
<dbReference type="Proteomes" id="UP000694923">
    <property type="component" value="Unplaced"/>
</dbReference>
<reference evidence="3" key="1">
    <citation type="submission" date="2025-08" db="UniProtKB">
        <authorList>
            <consortium name="RefSeq"/>
        </authorList>
    </citation>
    <scope>IDENTIFICATION</scope>
</reference>
<dbReference type="GeneID" id="103583137"/>
<protein>
    <submittedName>
        <fullName evidence="3">WAS/WASL-interacting protein family member 2-like</fullName>
    </submittedName>
</protein>
<feature type="compositionally biased region" description="Pro residues" evidence="1">
    <location>
        <begin position="118"/>
        <end position="130"/>
    </location>
</feature>
<proteinExistence type="predicted"/>